<dbReference type="AlphaFoldDB" id="A0A8J4A5G3"/>
<keyword evidence="2" id="KW-1133">Transmembrane helix</keyword>
<dbReference type="Pfam" id="PF12666">
    <property type="entry name" value="PrgI"/>
    <property type="match status" value="1"/>
</dbReference>
<sequence>MPGDVERKDQLLWSFTARQLVILSVTGLVLYAVWSALAPTVSPLVLLAATMPVAAASFVVAVGRRDGVSLDAWLLAAIRHRRSPRRLVPAGEPIAPPPVWADSGRDEEPPAPLRLPSRGVGPDGLIDLGSDGSTALVAASTVAFGLRSAGEQNGLVAGFGRWLNSLDGPVQILVRAERVDLTTVGDRIHAHAPGLPHPALEEAAVSHVAFLDGLAAERELLRRQVTIAVRDQRSPGHAVHRAGEAVRALAACEVTAQVLDPYETAAAVASCLEPDAPPAPAGLAPAGAVIHHLRTEVAPR</sequence>
<keyword evidence="4" id="KW-1185">Reference proteome</keyword>
<feature type="transmembrane region" description="Helical" evidence="2">
    <location>
        <begin position="20"/>
        <end position="38"/>
    </location>
</feature>
<reference evidence="3" key="1">
    <citation type="submission" date="2021-01" db="EMBL/GenBank/DDBJ databases">
        <title>Whole genome shotgun sequence of Virgisporangium ochraceum NBRC 16418.</title>
        <authorList>
            <person name="Komaki H."/>
            <person name="Tamura T."/>
        </authorList>
    </citation>
    <scope>NUCLEOTIDE SEQUENCE</scope>
    <source>
        <strain evidence="3">NBRC 16418</strain>
    </source>
</reference>
<dbReference type="Proteomes" id="UP000635606">
    <property type="component" value="Unassembled WGS sequence"/>
</dbReference>
<proteinExistence type="predicted"/>
<evidence type="ECO:0000313" key="3">
    <source>
        <dbReference type="EMBL" id="GIJ74175.1"/>
    </source>
</evidence>
<feature type="region of interest" description="Disordered" evidence="1">
    <location>
        <begin position="89"/>
        <end position="119"/>
    </location>
</feature>
<name>A0A8J4A5G3_9ACTN</name>
<dbReference type="InterPro" id="IPR024414">
    <property type="entry name" value="Uncharacterised_PrgI"/>
</dbReference>
<accession>A0A8J4A5G3</accession>
<evidence type="ECO:0008006" key="5">
    <source>
        <dbReference type="Google" id="ProtNLM"/>
    </source>
</evidence>
<feature type="transmembrane region" description="Helical" evidence="2">
    <location>
        <begin position="44"/>
        <end position="63"/>
    </location>
</feature>
<evidence type="ECO:0000313" key="4">
    <source>
        <dbReference type="Proteomes" id="UP000635606"/>
    </source>
</evidence>
<organism evidence="3 4">
    <name type="scientific">Virgisporangium ochraceum</name>
    <dbReference type="NCBI Taxonomy" id="65505"/>
    <lineage>
        <taxon>Bacteria</taxon>
        <taxon>Bacillati</taxon>
        <taxon>Actinomycetota</taxon>
        <taxon>Actinomycetes</taxon>
        <taxon>Micromonosporales</taxon>
        <taxon>Micromonosporaceae</taxon>
        <taxon>Virgisporangium</taxon>
    </lineage>
</organism>
<keyword evidence="2" id="KW-0472">Membrane</keyword>
<protein>
    <recommendedName>
        <fullName evidence="5">PrgI family protein</fullName>
    </recommendedName>
</protein>
<keyword evidence="2" id="KW-0812">Transmembrane</keyword>
<evidence type="ECO:0000256" key="1">
    <source>
        <dbReference type="SAM" id="MobiDB-lite"/>
    </source>
</evidence>
<evidence type="ECO:0000256" key="2">
    <source>
        <dbReference type="SAM" id="Phobius"/>
    </source>
</evidence>
<gene>
    <name evidence="3" type="ORF">Voc01_090920</name>
</gene>
<dbReference type="EMBL" id="BOPH01000130">
    <property type="protein sequence ID" value="GIJ74175.1"/>
    <property type="molecule type" value="Genomic_DNA"/>
</dbReference>
<comment type="caution">
    <text evidence="3">The sequence shown here is derived from an EMBL/GenBank/DDBJ whole genome shotgun (WGS) entry which is preliminary data.</text>
</comment>